<keyword evidence="1" id="KW-0812">Transmembrane</keyword>
<sequence length="195" mass="22292">MKSGQDEKIKRILVACIVLIIICVVCILVSIRFMDKYSDKVAETASLKQKLYDFEQDIKKLDMKTKELEAMRYDLSLEKRGITKDYSTIKDKYASLGKTIKTLERDVNILQEAFKMVGVNETDPLIGDEEGNEDGLQLSVLQSRNDELLRELAVKTKEKMILKIALESQAKRLGLSEQYDPELKKILKDLVSSLQ</sequence>
<gene>
    <name evidence="2" type="ORF">MAG551_01607</name>
</gene>
<name>A0A941W3F1_9BACT</name>
<dbReference type="AlphaFoldDB" id="A0A941W3F1"/>
<evidence type="ECO:0000256" key="1">
    <source>
        <dbReference type="SAM" id="Phobius"/>
    </source>
</evidence>
<reference evidence="2" key="1">
    <citation type="journal article" date="2021" name="ISME J.">
        <title>Fine-scale metabolic discontinuity in a stratified prokaryote microbiome of a Red Sea deep halocline.</title>
        <authorList>
            <person name="Michoud G."/>
            <person name="Ngugi D.K."/>
            <person name="Barozzi A."/>
            <person name="Merlino G."/>
            <person name="Calleja M.L."/>
            <person name="Delgado-Huertas A."/>
            <person name="Moran X.A.G."/>
            <person name="Daffonchio D."/>
        </authorList>
    </citation>
    <scope>NUCLEOTIDE SEQUENCE</scope>
    <source>
        <strain evidence="2">SuakinDeep_MAG55_1</strain>
    </source>
</reference>
<evidence type="ECO:0000313" key="3">
    <source>
        <dbReference type="Proteomes" id="UP000722750"/>
    </source>
</evidence>
<dbReference type="Proteomes" id="UP000722750">
    <property type="component" value="Unassembled WGS sequence"/>
</dbReference>
<keyword evidence="1" id="KW-0472">Membrane</keyword>
<protein>
    <submittedName>
        <fullName evidence="2">Uncharacterized protein</fullName>
    </submittedName>
</protein>
<comment type="caution">
    <text evidence="2">The sequence shown here is derived from an EMBL/GenBank/DDBJ whole genome shotgun (WGS) entry which is preliminary data.</text>
</comment>
<evidence type="ECO:0000313" key="2">
    <source>
        <dbReference type="EMBL" id="MBS1258548.1"/>
    </source>
</evidence>
<dbReference type="EMBL" id="JAANXD010000067">
    <property type="protein sequence ID" value="MBS1258548.1"/>
    <property type="molecule type" value="Genomic_DNA"/>
</dbReference>
<feature type="transmembrane region" description="Helical" evidence="1">
    <location>
        <begin position="12"/>
        <end position="34"/>
    </location>
</feature>
<keyword evidence="1" id="KW-1133">Transmembrane helix</keyword>
<organism evidence="2 3">
    <name type="scientific">Candidatus Scalindua arabica</name>
    <dbReference type="NCBI Taxonomy" id="1127984"/>
    <lineage>
        <taxon>Bacteria</taxon>
        <taxon>Pseudomonadati</taxon>
        <taxon>Planctomycetota</taxon>
        <taxon>Candidatus Brocadiia</taxon>
        <taxon>Candidatus Brocadiales</taxon>
        <taxon>Candidatus Scalinduaceae</taxon>
        <taxon>Candidatus Scalindua</taxon>
    </lineage>
</organism>
<proteinExistence type="predicted"/>
<accession>A0A941W3F1</accession>